<feature type="chain" id="PRO_5012533632" evidence="5">
    <location>
        <begin position="27"/>
        <end position="324"/>
    </location>
</feature>
<evidence type="ECO:0000256" key="1">
    <source>
        <dbReference type="ARBA" id="ARBA00022670"/>
    </source>
</evidence>
<evidence type="ECO:0000313" key="7">
    <source>
        <dbReference type="EMBL" id="OXA63326.1"/>
    </source>
</evidence>
<evidence type="ECO:0000259" key="6">
    <source>
        <dbReference type="PROSITE" id="PS50240"/>
    </source>
</evidence>
<dbReference type="InterPro" id="IPR009003">
    <property type="entry name" value="Peptidase_S1_PA"/>
</dbReference>
<dbReference type="OrthoDB" id="6380398at2759"/>
<feature type="signal peptide" evidence="5">
    <location>
        <begin position="1"/>
        <end position="26"/>
    </location>
</feature>
<evidence type="ECO:0000256" key="5">
    <source>
        <dbReference type="SAM" id="SignalP"/>
    </source>
</evidence>
<dbReference type="InterPro" id="IPR033116">
    <property type="entry name" value="TRYPSIN_SER"/>
</dbReference>
<dbReference type="CDD" id="cd00190">
    <property type="entry name" value="Tryp_SPc"/>
    <property type="match status" value="1"/>
</dbReference>
<dbReference type="InterPro" id="IPR001314">
    <property type="entry name" value="Peptidase_S1A"/>
</dbReference>
<evidence type="ECO:0000256" key="3">
    <source>
        <dbReference type="ARBA" id="ARBA00023157"/>
    </source>
</evidence>
<dbReference type="PANTHER" id="PTHR24252:SF17">
    <property type="entry name" value="SUPPRESSOR OF TUMORIGENICITY 14 PROTEIN HOMOLOG-RELATED"/>
    <property type="match status" value="1"/>
</dbReference>
<dbReference type="Proteomes" id="UP000198287">
    <property type="component" value="Unassembled WGS sequence"/>
</dbReference>
<dbReference type="STRING" id="158441.A0A226F308"/>
<reference evidence="7 8" key="1">
    <citation type="submission" date="2015-12" db="EMBL/GenBank/DDBJ databases">
        <title>The genome of Folsomia candida.</title>
        <authorList>
            <person name="Faddeeva A."/>
            <person name="Derks M.F."/>
            <person name="Anvar Y."/>
            <person name="Smit S."/>
            <person name="Van Straalen N."/>
            <person name="Roelofs D."/>
        </authorList>
    </citation>
    <scope>NUCLEOTIDE SEQUENCE [LARGE SCALE GENOMIC DNA]</scope>
    <source>
        <strain evidence="7 8">VU population</strain>
        <tissue evidence="7">Whole body</tissue>
    </source>
</reference>
<accession>A0A226F308</accession>
<dbReference type="GO" id="GO:0004252">
    <property type="term" value="F:serine-type endopeptidase activity"/>
    <property type="evidence" value="ECO:0007669"/>
    <property type="project" value="InterPro"/>
</dbReference>
<dbReference type="Pfam" id="PF00089">
    <property type="entry name" value="Trypsin"/>
    <property type="match status" value="1"/>
</dbReference>
<keyword evidence="3" id="KW-1015">Disulfide bond</keyword>
<dbReference type="PANTHER" id="PTHR24252">
    <property type="entry name" value="ACROSIN-RELATED"/>
    <property type="match status" value="1"/>
</dbReference>
<proteinExistence type="predicted"/>
<dbReference type="PROSITE" id="PS00135">
    <property type="entry name" value="TRYPSIN_SER"/>
    <property type="match status" value="1"/>
</dbReference>
<feature type="domain" description="Peptidase S1" evidence="6">
    <location>
        <begin position="74"/>
        <end position="316"/>
    </location>
</feature>
<dbReference type="EMBL" id="LNIX01000001">
    <property type="protein sequence ID" value="OXA63326.1"/>
    <property type="molecule type" value="Genomic_DNA"/>
</dbReference>
<dbReference type="PROSITE" id="PS00134">
    <property type="entry name" value="TRYPSIN_HIS"/>
    <property type="match status" value="1"/>
</dbReference>
<keyword evidence="8" id="KW-1185">Reference proteome</keyword>
<name>A0A226F308_FOLCA</name>
<keyword evidence="1 4" id="KW-0645">Protease</keyword>
<dbReference type="GO" id="GO:0006508">
    <property type="term" value="P:proteolysis"/>
    <property type="evidence" value="ECO:0007669"/>
    <property type="project" value="UniProtKB-KW"/>
</dbReference>
<keyword evidence="4" id="KW-0720">Serine protease</keyword>
<protein>
    <submittedName>
        <fullName evidence="7">Suppressor of tumorigenicity 14 protein</fullName>
    </submittedName>
</protein>
<gene>
    <name evidence="7" type="ORF">Fcan01_02853</name>
</gene>
<dbReference type="SMART" id="SM00020">
    <property type="entry name" value="Tryp_SPc"/>
    <property type="match status" value="1"/>
</dbReference>
<evidence type="ECO:0000256" key="4">
    <source>
        <dbReference type="RuleBase" id="RU363034"/>
    </source>
</evidence>
<keyword evidence="2 4" id="KW-0378">Hydrolase</keyword>
<dbReference type="AlphaFoldDB" id="A0A226F308"/>
<dbReference type="Gene3D" id="2.40.10.10">
    <property type="entry name" value="Trypsin-like serine proteases"/>
    <property type="match status" value="1"/>
</dbReference>
<dbReference type="OMA" id="TCANSKY"/>
<dbReference type="InterPro" id="IPR018114">
    <property type="entry name" value="TRYPSIN_HIS"/>
</dbReference>
<sequence>MKMKVHFQVFKHLFALLTILIQIGEGIMVKHNNYEDSWLTKLIKDLPVQKQIRWRQTEKCKCGLTHKTNHSERIVGGFVSKNGAWPWMGAIVYMRDSTPKIVCGTSIINRRYLISAAHCGEYLKTQGMDKFQVFLGTNDLNDKDAVVPELEAIIMHPKYDTKTKVYDVALLKLKTPLKYSARVSPICISPQSGAPYKDKEAIVVGWGSLMFGGVATTMQMQTMVNVTSNKICAEKYLKSEEPVQITPMMMCASAPGSDSCQGDSGSPLFLKRKGKSSAIFEQIGIVSFGSGCADQRYPGVYVRLGKVLSWIRTVTNDAVYCNMK</sequence>
<dbReference type="InterPro" id="IPR043504">
    <property type="entry name" value="Peptidase_S1_PA_chymotrypsin"/>
</dbReference>
<organism evidence="7 8">
    <name type="scientific">Folsomia candida</name>
    <name type="common">Springtail</name>
    <dbReference type="NCBI Taxonomy" id="158441"/>
    <lineage>
        <taxon>Eukaryota</taxon>
        <taxon>Metazoa</taxon>
        <taxon>Ecdysozoa</taxon>
        <taxon>Arthropoda</taxon>
        <taxon>Hexapoda</taxon>
        <taxon>Collembola</taxon>
        <taxon>Entomobryomorpha</taxon>
        <taxon>Isotomoidea</taxon>
        <taxon>Isotomidae</taxon>
        <taxon>Proisotominae</taxon>
        <taxon>Folsomia</taxon>
    </lineage>
</organism>
<evidence type="ECO:0000256" key="2">
    <source>
        <dbReference type="ARBA" id="ARBA00022801"/>
    </source>
</evidence>
<keyword evidence="5" id="KW-0732">Signal</keyword>
<dbReference type="PROSITE" id="PS50240">
    <property type="entry name" value="TRYPSIN_DOM"/>
    <property type="match status" value="1"/>
</dbReference>
<dbReference type="SUPFAM" id="SSF50494">
    <property type="entry name" value="Trypsin-like serine proteases"/>
    <property type="match status" value="1"/>
</dbReference>
<evidence type="ECO:0000313" key="8">
    <source>
        <dbReference type="Proteomes" id="UP000198287"/>
    </source>
</evidence>
<dbReference type="InterPro" id="IPR001254">
    <property type="entry name" value="Trypsin_dom"/>
</dbReference>
<dbReference type="PRINTS" id="PR00722">
    <property type="entry name" value="CHYMOTRYPSIN"/>
</dbReference>
<comment type="caution">
    <text evidence="7">The sequence shown here is derived from an EMBL/GenBank/DDBJ whole genome shotgun (WGS) entry which is preliminary data.</text>
</comment>
<dbReference type="FunFam" id="2.40.10.10:FF:000068">
    <property type="entry name" value="transmembrane protease serine 2"/>
    <property type="match status" value="1"/>
</dbReference>